<keyword evidence="3" id="KW-1185">Reference proteome</keyword>
<feature type="compositionally biased region" description="Acidic residues" evidence="1">
    <location>
        <begin position="24"/>
        <end position="33"/>
    </location>
</feature>
<reference evidence="3" key="1">
    <citation type="journal article" date="2019" name="Int. J. Syst. Evol. Microbiol.">
        <title>The Global Catalogue of Microorganisms (GCM) 10K type strain sequencing project: providing services to taxonomists for standard genome sequencing and annotation.</title>
        <authorList>
            <consortium name="The Broad Institute Genomics Platform"/>
            <consortium name="The Broad Institute Genome Sequencing Center for Infectious Disease"/>
            <person name="Wu L."/>
            <person name="Ma J."/>
        </authorList>
    </citation>
    <scope>NUCLEOTIDE SEQUENCE [LARGE SCALE GENOMIC DNA]</scope>
    <source>
        <strain evidence="3">JCM 9091</strain>
    </source>
</reference>
<gene>
    <name evidence="2" type="ORF">GCM10010448_65230</name>
</gene>
<evidence type="ECO:0000313" key="2">
    <source>
        <dbReference type="EMBL" id="GAA3073511.1"/>
    </source>
</evidence>
<dbReference type="Proteomes" id="UP001501532">
    <property type="component" value="Unassembled WGS sequence"/>
</dbReference>
<organism evidence="2 3">
    <name type="scientific">Streptomyces glomeratus</name>
    <dbReference type="NCBI Taxonomy" id="284452"/>
    <lineage>
        <taxon>Bacteria</taxon>
        <taxon>Bacillati</taxon>
        <taxon>Actinomycetota</taxon>
        <taxon>Actinomycetes</taxon>
        <taxon>Kitasatosporales</taxon>
        <taxon>Streptomycetaceae</taxon>
        <taxon>Streptomyces</taxon>
    </lineage>
</organism>
<sequence length="94" mass="10346">MGRRLATAVHVQHPTSREWIVLEPGDEPDEELAVEITNPDAWEDGEPESDTEEPETEEATQFGFTVPPQPEPGPEAEPTSPAPSRRKKTTDAAE</sequence>
<name>A0ABP6M327_9ACTN</name>
<evidence type="ECO:0000313" key="3">
    <source>
        <dbReference type="Proteomes" id="UP001501532"/>
    </source>
</evidence>
<feature type="region of interest" description="Disordered" evidence="1">
    <location>
        <begin position="22"/>
        <end position="94"/>
    </location>
</feature>
<protein>
    <submittedName>
        <fullName evidence="2">Uncharacterized protein</fullName>
    </submittedName>
</protein>
<evidence type="ECO:0000256" key="1">
    <source>
        <dbReference type="SAM" id="MobiDB-lite"/>
    </source>
</evidence>
<proteinExistence type="predicted"/>
<dbReference type="EMBL" id="BAAAUF010000076">
    <property type="protein sequence ID" value="GAA3073511.1"/>
    <property type="molecule type" value="Genomic_DNA"/>
</dbReference>
<comment type="caution">
    <text evidence="2">The sequence shown here is derived from an EMBL/GenBank/DDBJ whole genome shotgun (WGS) entry which is preliminary data.</text>
</comment>
<feature type="compositionally biased region" description="Acidic residues" evidence="1">
    <location>
        <begin position="41"/>
        <end position="58"/>
    </location>
</feature>
<dbReference type="RefSeq" id="WP_234518407.1">
    <property type="nucleotide sequence ID" value="NZ_BAAAUF010000076.1"/>
</dbReference>
<accession>A0ABP6M327</accession>